<evidence type="ECO:0000313" key="3">
    <source>
        <dbReference type="Proteomes" id="UP001164743"/>
    </source>
</evidence>
<feature type="region of interest" description="Disordered" evidence="1">
    <location>
        <begin position="173"/>
        <end position="193"/>
    </location>
</feature>
<dbReference type="EMBL" id="CP110430">
    <property type="protein sequence ID" value="WAQ89258.1"/>
    <property type="molecule type" value="Genomic_DNA"/>
</dbReference>
<gene>
    <name evidence="2" type="ORF">PtA15_10A682</name>
</gene>
<reference evidence="2" key="1">
    <citation type="submission" date="2022-10" db="EMBL/GenBank/DDBJ databases">
        <title>Puccinia triticina Genome sequencing and assembly.</title>
        <authorList>
            <person name="Li C."/>
        </authorList>
    </citation>
    <scope>NUCLEOTIDE SEQUENCE</scope>
    <source>
        <strain evidence="2">Pt15</strain>
    </source>
</reference>
<evidence type="ECO:0000313" key="2">
    <source>
        <dbReference type="EMBL" id="WAQ89258.1"/>
    </source>
</evidence>
<organism evidence="2 3">
    <name type="scientific">Puccinia triticina</name>
    <dbReference type="NCBI Taxonomy" id="208348"/>
    <lineage>
        <taxon>Eukaryota</taxon>
        <taxon>Fungi</taxon>
        <taxon>Dikarya</taxon>
        <taxon>Basidiomycota</taxon>
        <taxon>Pucciniomycotina</taxon>
        <taxon>Pucciniomycetes</taxon>
        <taxon>Pucciniales</taxon>
        <taxon>Pucciniaceae</taxon>
        <taxon>Puccinia</taxon>
    </lineage>
</organism>
<keyword evidence="3" id="KW-1185">Reference proteome</keyword>
<name>A0ABY7CVD5_9BASI</name>
<dbReference type="GeneID" id="77801778"/>
<protein>
    <submittedName>
        <fullName evidence="2">Uncharacterized protein</fullName>
    </submittedName>
</protein>
<proteinExistence type="predicted"/>
<evidence type="ECO:0000256" key="1">
    <source>
        <dbReference type="SAM" id="MobiDB-lite"/>
    </source>
</evidence>
<feature type="compositionally biased region" description="Basic and acidic residues" evidence="1">
    <location>
        <begin position="44"/>
        <end position="54"/>
    </location>
</feature>
<accession>A0ABY7CVD5</accession>
<dbReference type="Proteomes" id="UP001164743">
    <property type="component" value="Chromosome 10A"/>
</dbReference>
<sequence>MGSVQDNFLSMPRQPNGGLKRSRCPINEEQQTIRRPFDLFPNDKLNEESYESKRPKTVVLIDDSEDETTHSHPRNPPVDREQGWASPSTTLSLFMGIPEVSQVGLTSDNLHKPWGEVDQYKLPVPNGLVDDDDLRKFLDRYALPSCAHGVDLSGDGSEYSNTVPEFGREEIIGSSTTAGSPTEDASNSRTNAWSQGKGKKSLWEDYPFQLLDWVPSKIDQQAAVATHYMAKEFESALPEIPARAAILNMNTAHKIFLPFVYKLMMKPLTRRKNQILWFTFFISKLPKSWILFGSEY</sequence>
<feature type="region of interest" description="Disordered" evidence="1">
    <location>
        <begin position="1"/>
        <end position="85"/>
    </location>
</feature>
<dbReference type="RefSeq" id="XP_053024813.1">
    <property type="nucleotide sequence ID" value="XM_053160883.1"/>
</dbReference>